<evidence type="ECO:0000313" key="2">
    <source>
        <dbReference type="Proteomes" id="UP000805193"/>
    </source>
</evidence>
<dbReference type="Proteomes" id="UP000805193">
    <property type="component" value="Unassembled WGS sequence"/>
</dbReference>
<sequence length="524" mass="59601">MRWIKFDSSANGVFSREVCPEDAEFLSTHWDTFKCMWREQTQCYWIRLVISLREYINSHIYTYEFLQRFPTSQDLVKAVVDNTFMDICDKFVFEGYGLAKELMLSIMFVMANRDFMAQIGTRPISNDPFYNQSTKNAFRTVFGKPDSVHKIQFHAFLTVNVFSRFASAVVSVLRCWVNEPDCTLLNFYTLYLRDPYWHCPTEWCPEDPLYKHLESKFVFWSAPELEELRAVMEKAPDRATGFREVASLVPCYDVEGIDYSDSDSDSDYDGEHDNLLFAISDQLAETDDDLHDDLTCEMCQMKRNLKKAADQMRREVSDEKARQEFWQQKKVLDVLKLAEEKFKVIMQERGLKPRKFRDVPPSSSPKKKKNNKKKKGRSASVAGGSANPPAPIAQIELDGSCAKPSPISRVAIDDTAESKAMMAKAVDCLKQVNLGTTVNGAAVNGLAAKTSPAKAVAAKAAAANGTTKCCAYCKRSEGCKLKRCSLCVRKGVFPPAYYCSQECQMDDWEESHQYTHADDLEDSD</sequence>
<comment type="caution">
    <text evidence="1">The sequence shown here is derived from an EMBL/GenBank/DDBJ whole genome shotgun (WGS) entry which is preliminary data.</text>
</comment>
<gene>
    <name evidence="1" type="ORF">HPB47_013154</name>
</gene>
<organism evidence="1 2">
    <name type="scientific">Ixodes persulcatus</name>
    <name type="common">Taiga tick</name>
    <dbReference type="NCBI Taxonomy" id="34615"/>
    <lineage>
        <taxon>Eukaryota</taxon>
        <taxon>Metazoa</taxon>
        <taxon>Ecdysozoa</taxon>
        <taxon>Arthropoda</taxon>
        <taxon>Chelicerata</taxon>
        <taxon>Arachnida</taxon>
        <taxon>Acari</taxon>
        <taxon>Parasitiformes</taxon>
        <taxon>Ixodida</taxon>
        <taxon>Ixodoidea</taxon>
        <taxon>Ixodidae</taxon>
        <taxon>Ixodinae</taxon>
        <taxon>Ixodes</taxon>
    </lineage>
</organism>
<keyword evidence="2" id="KW-1185">Reference proteome</keyword>
<name>A0AC60NRK4_IXOPE</name>
<proteinExistence type="predicted"/>
<reference evidence="1 2" key="1">
    <citation type="journal article" date="2020" name="Cell">
        <title>Large-Scale Comparative Analyses of Tick Genomes Elucidate Their Genetic Diversity and Vector Capacities.</title>
        <authorList>
            <consortium name="Tick Genome and Microbiome Consortium (TIGMIC)"/>
            <person name="Jia N."/>
            <person name="Wang J."/>
            <person name="Shi W."/>
            <person name="Du L."/>
            <person name="Sun Y."/>
            <person name="Zhan W."/>
            <person name="Jiang J.F."/>
            <person name="Wang Q."/>
            <person name="Zhang B."/>
            <person name="Ji P."/>
            <person name="Bell-Sakyi L."/>
            <person name="Cui X.M."/>
            <person name="Yuan T.T."/>
            <person name="Jiang B.G."/>
            <person name="Yang W.F."/>
            <person name="Lam T.T."/>
            <person name="Chang Q.C."/>
            <person name="Ding S.J."/>
            <person name="Wang X.J."/>
            <person name="Zhu J.G."/>
            <person name="Ruan X.D."/>
            <person name="Zhao L."/>
            <person name="Wei J.T."/>
            <person name="Ye R.Z."/>
            <person name="Que T.C."/>
            <person name="Du C.H."/>
            <person name="Zhou Y.H."/>
            <person name="Cheng J.X."/>
            <person name="Dai P.F."/>
            <person name="Guo W.B."/>
            <person name="Han X.H."/>
            <person name="Huang E.J."/>
            <person name="Li L.F."/>
            <person name="Wei W."/>
            <person name="Gao Y.C."/>
            <person name="Liu J.Z."/>
            <person name="Shao H.Z."/>
            <person name="Wang X."/>
            <person name="Wang C.C."/>
            <person name="Yang T.C."/>
            <person name="Huo Q.B."/>
            <person name="Li W."/>
            <person name="Chen H.Y."/>
            <person name="Chen S.E."/>
            <person name="Zhou L.G."/>
            <person name="Ni X.B."/>
            <person name="Tian J.H."/>
            <person name="Sheng Y."/>
            <person name="Liu T."/>
            <person name="Pan Y.S."/>
            <person name="Xia L.Y."/>
            <person name="Li J."/>
            <person name="Zhao F."/>
            <person name="Cao W.C."/>
        </authorList>
    </citation>
    <scope>NUCLEOTIDE SEQUENCE [LARGE SCALE GENOMIC DNA]</scope>
    <source>
        <strain evidence="1">Iper-2018</strain>
    </source>
</reference>
<evidence type="ECO:0000313" key="1">
    <source>
        <dbReference type="EMBL" id="KAG0409737.1"/>
    </source>
</evidence>
<protein>
    <submittedName>
        <fullName evidence="1">Uncharacterized protein</fullName>
    </submittedName>
</protein>
<dbReference type="EMBL" id="JABSTQ010011598">
    <property type="protein sequence ID" value="KAG0409737.1"/>
    <property type="molecule type" value="Genomic_DNA"/>
</dbReference>
<accession>A0AC60NRK4</accession>